<evidence type="ECO:0000256" key="5">
    <source>
        <dbReference type="ARBA" id="ARBA00022801"/>
    </source>
</evidence>
<dbReference type="FunFam" id="3.10.20.810:FF:000001">
    <property type="entry name" value="Histidine biosynthesis bifunctional protein HisIE"/>
    <property type="match status" value="1"/>
</dbReference>
<evidence type="ECO:0000256" key="1">
    <source>
        <dbReference type="ARBA" id="ARBA00000024"/>
    </source>
</evidence>
<name>A0A6J6IT13_9ZZZZ</name>
<dbReference type="EC" id="3.5.4.19" evidence="3"/>
<gene>
    <name evidence="8" type="ORF">UFOPK1561_00034</name>
    <name evidence="9" type="ORF">UFOPK2044_00162</name>
    <name evidence="10" type="ORF">UFOPK2165_00495</name>
</gene>
<evidence type="ECO:0000256" key="3">
    <source>
        <dbReference type="ARBA" id="ARBA00012721"/>
    </source>
</evidence>
<dbReference type="SUPFAM" id="SSF141734">
    <property type="entry name" value="HisI-like"/>
    <property type="match status" value="1"/>
</dbReference>
<dbReference type="GO" id="GO:0004635">
    <property type="term" value="F:phosphoribosyl-AMP cyclohydrolase activity"/>
    <property type="evidence" value="ECO:0007669"/>
    <property type="project" value="UniProtKB-EC"/>
</dbReference>
<dbReference type="GO" id="GO:0000105">
    <property type="term" value="P:L-histidine biosynthetic process"/>
    <property type="evidence" value="ECO:0007669"/>
    <property type="project" value="UniProtKB-UniPathway"/>
</dbReference>
<dbReference type="InterPro" id="IPR038019">
    <property type="entry name" value="PRib_AMP_CycHydrolase_sf"/>
</dbReference>
<dbReference type="NCBIfam" id="NF000768">
    <property type="entry name" value="PRK00051.1"/>
    <property type="match status" value="1"/>
</dbReference>
<dbReference type="AlphaFoldDB" id="A0A6J6IT13"/>
<proteinExistence type="predicted"/>
<dbReference type="Pfam" id="PF01502">
    <property type="entry name" value="PRA-CH"/>
    <property type="match status" value="1"/>
</dbReference>
<feature type="domain" description="Phosphoribosyl-AMP cyclohydrolase" evidence="7">
    <location>
        <begin position="33"/>
        <end position="105"/>
    </location>
</feature>
<protein>
    <recommendedName>
        <fullName evidence="3">phosphoribosyl-AMP cyclohydrolase</fullName>
        <ecNumber evidence="3">3.5.4.19</ecNumber>
    </recommendedName>
</protein>
<dbReference type="EMBL" id="CAEZWA010000070">
    <property type="protein sequence ID" value="CAB4643418.1"/>
    <property type="molecule type" value="Genomic_DNA"/>
</dbReference>
<comment type="catalytic activity">
    <reaction evidence="1">
        <text>1-(5-phospho-beta-D-ribosyl)-5'-AMP + H2O = 1-(5-phospho-beta-D-ribosyl)-5-[(5-phospho-beta-D-ribosylamino)methylideneamino]imidazole-4-carboxamide</text>
        <dbReference type="Rhea" id="RHEA:20049"/>
        <dbReference type="ChEBI" id="CHEBI:15377"/>
        <dbReference type="ChEBI" id="CHEBI:58435"/>
        <dbReference type="ChEBI" id="CHEBI:59457"/>
        <dbReference type="EC" id="3.5.4.19"/>
    </reaction>
</comment>
<dbReference type="Gene3D" id="3.10.20.810">
    <property type="entry name" value="Phosphoribosyl-AMP cyclohydrolase"/>
    <property type="match status" value="1"/>
</dbReference>
<sequence>MSAKSLKVAELNFDEHGLIPAIVQSFTTNRVLMMAWMNAESIALSIESGKTVFYSRSRSSIWRKGETSGNIQVIQSIEVDCDNDCLLVKVIESGPACHTNSDSCFDTGSISAGISSNG</sequence>
<evidence type="ECO:0000259" key="7">
    <source>
        <dbReference type="Pfam" id="PF01502"/>
    </source>
</evidence>
<keyword evidence="6" id="KW-0368">Histidine biosynthesis</keyword>
<evidence type="ECO:0000256" key="4">
    <source>
        <dbReference type="ARBA" id="ARBA00022605"/>
    </source>
</evidence>
<dbReference type="PANTHER" id="PTHR42945:SF1">
    <property type="entry name" value="HISTIDINE BIOSYNTHESIS BIFUNCTIONAL PROTEIN HIS7"/>
    <property type="match status" value="1"/>
</dbReference>
<accession>A0A6J6IT13</accession>
<evidence type="ECO:0000313" key="9">
    <source>
        <dbReference type="EMBL" id="CAB4627574.1"/>
    </source>
</evidence>
<dbReference type="GO" id="GO:0004636">
    <property type="term" value="F:phosphoribosyl-ATP diphosphatase activity"/>
    <property type="evidence" value="ECO:0007669"/>
    <property type="project" value="UniProtKB-ARBA"/>
</dbReference>
<keyword evidence="4" id="KW-0028">Amino-acid biosynthesis</keyword>
<keyword evidence="5" id="KW-0378">Hydrolase</keyword>
<evidence type="ECO:0000313" key="10">
    <source>
        <dbReference type="EMBL" id="CAB4643418.1"/>
    </source>
</evidence>
<evidence type="ECO:0000256" key="2">
    <source>
        <dbReference type="ARBA" id="ARBA00005169"/>
    </source>
</evidence>
<organism evidence="9">
    <name type="scientific">freshwater metagenome</name>
    <dbReference type="NCBI Taxonomy" id="449393"/>
    <lineage>
        <taxon>unclassified sequences</taxon>
        <taxon>metagenomes</taxon>
        <taxon>ecological metagenomes</taxon>
    </lineage>
</organism>
<dbReference type="UniPathway" id="UPA00031">
    <property type="reaction ID" value="UER00008"/>
</dbReference>
<dbReference type="InterPro" id="IPR002496">
    <property type="entry name" value="PRib_AMP_CycHydrolase_dom"/>
</dbReference>
<evidence type="ECO:0000256" key="6">
    <source>
        <dbReference type="ARBA" id="ARBA00023102"/>
    </source>
</evidence>
<comment type="pathway">
    <text evidence="2">Amino-acid biosynthesis; L-histidine biosynthesis; L-histidine from 5-phospho-alpha-D-ribose 1-diphosphate: step 3/9.</text>
</comment>
<dbReference type="EMBL" id="CAEZSZ010000002">
    <property type="protein sequence ID" value="CAB4547655.1"/>
    <property type="molecule type" value="Genomic_DNA"/>
</dbReference>
<dbReference type="EMBL" id="CAEZVO010000011">
    <property type="protein sequence ID" value="CAB4627574.1"/>
    <property type="molecule type" value="Genomic_DNA"/>
</dbReference>
<reference evidence="9" key="1">
    <citation type="submission" date="2020-05" db="EMBL/GenBank/DDBJ databases">
        <authorList>
            <person name="Chiriac C."/>
            <person name="Salcher M."/>
            <person name="Ghai R."/>
            <person name="Kavagutti S V."/>
        </authorList>
    </citation>
    <scope>NUCLEOTIDE SEQUENCE</scope>
</reference>
<dbReference type="PANTHER" id="PTHR42945">
    <property type="entry name" value="HISTIDINE BIOSYNTHESIS BIFUNCTIONAL PROTEIN"/>
    <property type="match status" value="1"/>
</dbReference>
<evidence type="ECO:0000313" key="8">
    <source>
        <dbReference type="EMBL" id="CAB4547655.1"/>
    </source>
</evidence>